<dbReference type="OrthoDB" id="5864281at2759"/>
<dbReference type="WBParaSite" id="HPBE_0001959701-mRNA-1">
    <property type="protein sequence ID" value="HPBE_0001959701-mRNA-1"/>
    <property type="gene ID" value="HPBE_0001959701"/>
</dbReference>
<reference evidence="2 3" key="1">
    <citation type="submission" date="2018-11" db="EMBL/GenBank/DDBJ databases">
        <authorList>
            <consortium name="Pathogen Informatics"/>
        </authorList>
    </citation>
    <scope>NUCLEOTIDE SEQUENCE [LARGE SCALE GENOMIC DNA]</scope>
</reference>
<dbReference type="EMBL" id="UZAH01031488">
    <property type="protein sequence ID" value="VDP15749.1"/>
    <property type="molecule type" value="Genomic_DNA"/>
</dbReference>
<protein>
    <submittedName>
        <fullName evidence="2 4">Uncharacterized protein</fullName>
    </submittedName>
</protein>
<organism evidence="3 4">
    <name type="scientific">Heligmosomoides polygyrus</name>
    <name type="common">Parasitic roundworm</name>
    <dbReference type="NCBI Taxonomy" id="6339"/>
    <lineage>
        <taxon>Eukaryota</taxon>
        <taxon>Metazoa</taxon>
        <taxon>Ecdysozoa</taxon>
        <taxon>Nematoda</taxon>
        <taxon>Chromadorea</taxon>
        <taxon>Rhabditida</taxon>
        <taxon>Rhabditina</taxon>
        <taxon>Rhabditomorpha</taxon>
        <taxon>Strongyloidea</taxon>
        <taxon>Heligmosomidae</taxon>
        <taxon>Heligmosomoides</taxon>
    </lineage>
</organism>
<evidence type="ECO:0000256" key="1">
    <source>
        <dbReference type="SAM" id="MobiDB-lite"/>
    </source>
</evidence>
<reference evidence="4" key="2">
    <citation type="submission" date="2019-09" db="UniProtKB">
        <authorList>
            <consortium name="WormBaseParasite"/>
        </authorList>
    </citation>
    <scope>IDENTIFICATION</scope>
</reference>
<feature type="region of interest" description="Disordered" evidence="1">
    <location>
        <begin position="31"/>
        <end position="50"/>
    </location>
</feature>
<evidence type="ECO:0000313" key="4">
    <source>
        <dbReference type="WBParaSite" id="HPBE_0001959701-mRNA-1"/>
    </source>
</evidence>
<accession>A0A183GBU7</accession>
<feature type="compositionally biased region" description="Polar residues" evidence="1">
    <location>
        <begin position="32"/>
        <end position="48"/>
    </location>
</feature>
<evidence type="ECO:0000313" key="3">
    <source>
        <dbReference type="Proteomes" id="UP000050761"/>
    </source>
</evidence>
<dbReference type="AlphaFoldDB" id="A0A183GBU7"/>
<proteinExistence type="predicted"/>
<evidence type="ECO:0000313" key="2">
    <source>
        <dbReference type="EMBL" id="VDP15749.1"/>
    </source>
</evidence>
<accession>A0A3P8EUW2</accession>
<keyword evidence="3" id="KW-1185">Reference proteome</keyword>
<dbReference type="Proteomes" id="UP000050761">
    <property type="component" value="Unassembled WGS sequence"/>
</dbReference>
<sequence>MCVLLAHEDQESPPILDLDEANGNLLTDDATRNVSPQRGTPQSDNRFPNTLLGCRSKRERYYVQDLNEYFFDRHRST</sequence>
<name>A0A183GBU7_HELPZ</name>
<gene>
    <name evidence="2" type="ORF">HPBE_LOCUS19596</name>
</gene>